<proteinExistence type="predicted"/>
<dbReference type="EMBL" id="BAAAMJ010000038">
    <property type="protein sequence ID" value="GAA1924801.1"/>
    <property type="molecule type" value="Genomic_DNA"/>
</dbReference>
<name>A0ABN2PLZ5_9ACTN</name>
<keyword evidence="2" id="KW-1133">Transmembrane helix</keyword>
<keyword evidence="2" id="KW-0472">Membrane</keyword>
<dbReference type="RefSeq" id="WP_344263680.1">
    <property type="nucleotide sequence ID" value="NZ_BAAAMJ010000038.1"/>
</dbReference>
<evidence type="ECO:0000259" key="3">
    <source>
        <dbReference type="Pfam" id="PF18183"/>
    </source>
</evidence>
<keyword evidence="5" id="KW-1185">Reference proteome</keyword>
<evidence type="ECO:0000256" key="2">
    <source>
        <dbReference type="SAM" id="Phobius"/>
    </source>
</evidence>
<feature type="transmembrane region" description="Helical" evidence="2">
    <location>
        <begin position="112"/>
        <end position="130"/>
    </location>
</feature>
<keyword evidence="2" id="KW-0812">Transmembrane</keyword>
<dbReference type="Proteomes" id="UP001501303">
    <property type="component" value="Unassembled WGS sequence"/>
</dbReference>
<evidence type="ECO:0000313" key="5">
    <source>
        <dbReference type="Proteomes" id="UP001501303"/>
    </source>
</evidence>
<sequence>MSQPEMQSGGSAGGSDSGSAGEGAGTGAGRRGDLLGRPLPRGNWKEPAERLDELYRQAEERAARTACWYLADRSRKRRAARLLRAGAALGVAAGVTLPLVELAGAGAGTARWGYLALLGAALCLGCDRWFGCTAGWMRDVATAQAVQRRLEALQYEWAAESVREALGPAEGTACSAAERRLALLRRFHEDLSELVRAETTEWMVEFRSGPGPLLAQTRRAPGAGESGCQAPRGRYGGQPQLSRPTMPRQRPPEGSF</sequence>
<feature type="transmembrane region" description="Helical" evidence="2">
    <location>
        <begin position="82"/>
        <end position="100"/>
    </location>
</feature>
<reference evidence="4 5" key="1">
    <citation type="journal article" date="2019" name="Int. J. Syst. Evol. Microbiol.">
        <title>The Global Catalogue of Microorganisms (GCM) 10K type strain sequencing project: providing services to taxonomists for standard genome sequencing and annotation.</title>
        <authorList>
            <consortium name="The Broad Institute Genomics Platform"/>
            <consortium name="The Broad Institute Genome Sequencing Center for Infectious Disease"/>
            <person name="Wu L."/>
            <person name="Ma J."/>
        </authorList>
    </citation>
    <scope>NUCLEOTIDE SEQUENCE [LARGE SCALE GENOMIC DNA]</scope>
    <source>
        <strain evidence="4 5">JCM 13581</strain>
    </source>
</reference>
<feature type="region of interest" description="Disordered" evidence="1">
    <location>
        <begin position="1"/>
        <end position="44"/>
    </location>
</feature>
<accession>A0ABN2PLZ5</accession>
<feature type="compositionally biased region" description="Gly residues" evidence="1">
    <location>
        <begin position="10"/>
        <end position="29"/>
    </location>
</feature>
<evidence type="ECO:0000256" key="1">
    <source>
        <dbReference type="SAM" id="MobiDB-lite"/>
    </source>
</evidence>
<organism evidence="4 5">
    <name type="scientific">Streptomyces sodiiphilus</name>
    <dbReference type="NCBI Taxonomy" id="226217"/>
    <lineage>
        <taxon>Bacteria</taxon>
        <taxon>Bacillati</taxon>
        <taxon>Actinomycetota</taxon>
        <taxon>Actinomycetes</taxon>
        <taxon>Kitasatosporales</taxon>
        <taxon>Streptomycetaceae</taxon>
        <taxon>Streptomyces</taxon>
    </lineage>
</organism>
<dbReference type="NCBIfam" id="NF033633">
    <property type="entry name" value="SLATT_2"/>
    <property type="match status" value="1"/>
</dbReference>
<evidence type="ECO:0000313" key="4">
    <source>
        <dbReference type="EMBL" id="GAA1924801.1"/>
    </source>
</evidence>
<gene>
    <name evidence="4" type="ORF">GCM10009716_36350</name>
</gene>
<feature type="region of interest" description="Disordered" evidence="1">
    <location>
        <begin position="213"/>
        <end position="256"/>
    </location>
</feature>
<dbReference type="Pfam" id="PF18183">
    <property type="entry name" value="SLATT_2"/>
    <property type="match status" value="1"/>
</dbReference>
<feature type="domain" description="SMODS and SLOG-associating 2TM effector" evidence="3">
    <location>
        <begin position="33"/>
        <end position="219"/>
    </location>
</feature>
<dbReference type="InterPro" id="IPR040688">
    <property type="entry name" value="SLATT_2"/>
</dbReference>
<protein>
    <submittedName>
        <fullName evidence="4">SLATT domain-containing protein</fullName>
    </submittedName>
</protein>
<comment type="caution">
    <text evidence="4">The sequence shown here is derived from an EMBL/GenBank/DDBJ whole genome shotgun (WGS) entry which is preliminary data.</text>
</comment>